<dbReference type="AlphaFoldDB" id="A0A7X1KME4"/>
<dbReference type="RefSeq" id="WP_185664836.1">
    <property type="nucleotide sequence ID" value="NZ_JACLAW010000010.1"/>
</dbReference>
<keyword evidence="2" id="KW-0762">Sugar transport</keyword>
<dbReference type="EMBL" id="JACLAW010000010">
    <property type="protein sequence ID" value="MBC2666537.1"/>
    <property type="molecule type" value="Genomic_DNA"/>
</dbReference>
<keyword evidence="1" id="KW-1133">Transmembrane helix</keyword>
<feature type="transmembrane region" description="Helical" evidence="1">
    <location>
        <begin position="77"/>
        <end position="100"/>
    </location>
</feature>
<protein>
    <submittedName>
        <fullName evidence="2">Sugar transporter</fullName>
    </submittedName>
</protein>
<feature type="transmembrane region" description="Helical" evidence="1">
    <location>
        <begin position="50"/>
        <end position="70"/>
    </location>
</feature>
<organism evidence="2 3">
    <name type="scientific">Novosphingobium flavum</name>
    <dbReference type="NCBI Taxonomy" id="1778672"/>
    <lineage>
        <taxon>Bacteria</taxon>
        <taxon>Pseudomonadati</taxon>
        <taxon>Pseudomonadota</taxon>
        <taxon>Alphaproteobacteria</taxon>
        <taxon>Sphingomonadales</taxon>
        <taxon>Sphingomonadaceae</taxon>
        <taxon>Novosphingobium</taxon>
    </lineage>
</organism>
<evidence type="ECO:0000256" key="1">
    <source>
        <dbReference type="SAM" id="Phobius"/>
    </source>
</evidence>
<sequence>MTRFRMISLAFLVWNLTGDGAYLAQSSADLDALARTDPITADAFRAMPWWAWSAYAAAVWGGTAAAIALLMRRRLAVPLFALALVAVVIQFGWTFLGYGLIAKKGIGTVAFPLVIAVIGLAELAYARARRADGTLR</sequence>
<dbReference type="Proteomes" id="UP000566813">
    <property type="component" value="Unassembled WGS sequence"/>
</dbReference>
<name>A0A7X1KME4_9SPHN</name>
<gene>
    <name evidence="2" type="ORF">H7F51_13505</name>
</gene>
<keyword evidence="3" id="KW-1185">Reference proteome</keyword>
<feature type="transmembrane region" description="Helical" evidence="1">
    <location>
        <begin position="106"/>
        <end position="126"/>
    </location>
</feature>
<comment type="caution">
    <text evidence="2">The sequence shown here is derived from an EMBL/GenBank/DDBJ whole genome shotgun (WGS) entry which is preliminary data.</text>
</comment>
<keyword evidence="1" id="KW-0812">Transmembrane</keyword>
<reference evidence="2 3" key="1">
    <citation type="submission" date="2020-08" db="EMBL/GenBank/DDBJ databases">
        <title>The genome sequence of type strain Novosphingobium flavum NBRC 111647.</title>
        <authorList>
            <person name="Liu Y."/>
        </authorList>
    </citation>
    <scope>NUCLEOTIDE SEQUENCE [LARGE SCALE GENOMIC DNA]</scope>
    <source>
        <strain evidence="2 3">NBRC 111647</strain>
    </source>
</reference>
<evidence type="ECO:0000313" key="2">
    <source>
        <dbReference type="EMBL" id="MBC2666537.1"/>
    </source>
</evidence>
<evidence type="ECO:0000313" key="3">
    <source>
        <dbReference type="Proteomes" id="UP000566813"/>
    </source>
</evidence>
<keyword evidence="2" id="KW-0813">Transport</keyword>
<accession>A0A7X1KME4</accession>
<proteinExistence type="predicted"/>
<keyword evidence="1" id="KW-0472">Membrane</keyword>